<name>A0ABX1P8F8_9CYAN</name>
<proteinExistence type="predicted"/>
<dbReference type="EMBL" id="QMEB01000110">
    <property type="protein sequence ID" value="NMG20700.1"/>
    <property type="molecule type" value="Genomic_DNA"/>
</dbReference>
<dbReference type="RefSeq" id="WP_169155962.1">
    <property type="nucleotide sequence ID" value="NZ_CAWPJE010000100.1"/>
</dbReference>
<dbReference type="SMART" id="SM00465">
    <property type="entry name" value="GIYc"/>
    <property type="match status" value="1"/>
</dbReference>
<gene>
    <name evidence="2" type="ORF">DP116_15020</name>
</gene>
<dbReference type="InterPro" id="IPR035901">
    <property type="entry name" value="GIY-YIG_endonuc_sf"/>
</dbReference>
<evidence type="ECO:0000259" key="1">
    <source>
        <dbReference type="PROSITE" id="PS50164"/>
    </source>
</evidence>
<keyword evidence="3" id="KW-1185">Reference proteome</keyword>
<reference evidence="2 3" key="1">
    <citation type="submission" date="2018-06" db="EMBL/GenBank/DDBJ databases">
        <title>Comparative genomics of Brasilonema spp. strains.</title>
        <authorList>
            <person name="Alvarenga D.O."/>
            <person name="Fiore M.F."/>
            <person name="Varani A.M."/>
        </authorList>
    </citation>
    <scope>NUCLEOTIDE SEQUENCE [LARGE SCALE GENOMIC DNA]</scope>
    <source>
        <strain evidence="2 3">SPC951</strain>
    </source>
</reference>
<evidence type="ECO:0000313" key="3">
    <source>
        <dbReference type="Proteomes" id="UP000718564"/>
    </source>
</evidence>
<dbReference type="CDD" id="cd00719">
    <property type="entry name" value="GIY-YIG_SF"/>
    <property type="match status" value="1"/>
</dbReference>
<dbReference type="PROSITE" id="PS50164">
    <property type="entry name" value="GIY_YIG"/>
    <property type="match status" value="1"/>
</dbReference>
<comment type="caution">
    <text evidence="2">The sequence shown here is derived from an EMBL/GenBank/DDBJ whole genome shotgun (WGS) entry which is preliminary data.</text>
</comment>
<dbReference type="Proteomes" id="UP000718564">
    <property type="component" value="Unassembled WGS sequence"/>
</dbReference>
<sequence length="256" mass="29568">MTTIKPSDIDLTSLPWLPLEEKAAFPKRPAIYFAIDSFGTVQYIGKSVNVRHRWGSHHRYEKLKNIGNIRIAYLFVDLPELLPEIEQALIKHFHPQLNTVRFTETKLIRTERKYIGAGLHLKEKYLQDNKTRIDCNTPSFEQWLQDNISFRVEAGENSYRARKESYTSNDYWYAVKKVDGKLHKKFIGKSDEVTCDRLKEVADVIRQPPVKTPPKAVVQPVDQISLAQKITALEAQVTAMQEQLTKLVEYQGKVLA</sequence>
<accession>A0ABX1P8F8</accession>
<evidence type="ECO:0000313" key="2">
    <source>
        <dbReference type="EMBL" id="NMG20700.1"/>
    </source>
</evidence>
<feature type="domain" description="GIY-YIG" evidence="1">
    <location>
        <begin position="27"/>
        <end position="99"/>
    </location>
</feature>
<dbReference type="InterPro" id="IPR000305">
    <property type="entry name" value="GIY-YIG_endonuc"/>
</dbReference>
<protein>
    <recommendedName>
        <fullName evidence="1">GIY-YIG domain-containing protein</fullName>
    </recommendedName>
</protein>
<organism evidence="2 3">
    <name type="scientific">Brasilonema bromeliae SPC951</name>
    <dbReference type="NCBI Taxonomy" id="385972"/>
    <lineage>
        <taxon>Bacteria</taxon>
        <taxon>Bacillati</taxon>
        <taxon>Cyanobacteriota</taxon>
        <taxon>Cyanophyceae</taxon>
        <taxon>Nostocales</taxon>
        <taxon>Scytonemataceae</taxon>
        <taxon>Brasilonema</taxon>
        <taxon>Bromeliae group (in: Brasilonema)</taxon>
    </lineage>
</organism>
<dbReference type="Gene3D" id="3.40.1440.10">
    <property type="entry name" value="GIY-YIG endonuclease"/>
    <property type="match status" value="1"/>
</dbReference>
<dbReference type="SUPFAM" id="SSF82771">
    <property type="entry name" value="GIY-YIG endonuclease"/>
    <property type="match status" value="1"/>
</dbReference>